<feature type="compositionally biased region" description="Low complexity" evidence="1">
    <location>
        <begin position="305"/>
        <end position="317"/>
    </location>
</feature>
<evidence type="ECO:0000313" key="3">
    <source>
        <dbReference type="EMBL" id="POV98853.1"/>
    </source>
</evidence>
<sequence length="360" mass="38916">MLDRLKVIQQAELRAVAVAQSDPAVADQTTQAWGRQSSQCRLHNSCPLLSGPRCHLWLIKAARLLVTPMRGALLLLALRTCSTCSPPLCRLRAAHCDDLVFGAWTWQGPRRTTSTLPNNLEDTPLRSNIMATLAPPQLSAPAAKTSWADELGWSWTSESDEDELPPPTEKIDPTTGIKTIVEYKWDETGEKKIKTVRKIKRTLVTTRVSHTVAARKGWSKFGEEKGKKSGPDLATTTLGEAIKMKIAVAGLNKEPAAEQTKATVMPGGKRITCRLCQGDHFTASCPYKDTLGGVLGGDTADQDQQDGPGASQAQNNAGAGGGTGKYVPPSQRDGAKRGDSMQKPNRDDLPTLRVTNLSED</sequence>
<gene>
    <name evidence="3" type="ORF">PSHT_13818</name>
</gene>
<reference evidence="4" key="3">
    <citation type="journal article" date="2018" name="Mol. Plant Microbe Interact.">
        <title>Genome sequence resources for the wheat stripe rust pathogen (Puccinia striiformis f. sp. tritici) and the barley stripe rust pathogen (Puccinia striiformis f. sp. hordei).</title>
        <authorList>
            <person name="Xia C."/>
            <person name="Wang M."/>
            <person name="Yin C."/>
            <person name="Cornejo O.E."/>
            <person name="Hulbert S.H."/>
            <person name="Chen X."/>
        </authorList>
    </citation>
    <scope>NUCLEOTIDE SEQUENCE [LARGE SCALE GENOMIC DNA]</scope>
    <source>
        <strain evidence="4">93TX-2</strain>
    </source>
</reference>
<dbReference type="EMBL" id="PKSM01000287">
    <property type="protein sequence ID" value="POV98853.1"/>
    <property type="molecule type" value="Genomic_DNA"/>
</dbReference>
<feature type="non-terminal residue" evidence="3">
    <location>
        <position position="360"/>
    </location>
</feature>
<dbReference type="OrthoDB" id="639027at2759"/>
<reference evidence="3 4" key="1">
    <citation type="submission" date="2017-12" db="EMBL/GenBank/DDBJ databases">
        <title>Gene loss provides genomic basis for host adaptation in cereal stripe rust fungi.</title>
        <authorList>
            <person name="Xia C."/>
        </authorList>
    </citation>
    <scope>NUCLEOTIDE SEQUENCE [LARGE SCALE GENOMIC DNA]</scope>
    <source>
        <strain evidence="3 4">93TX-2</strain>
    </source>
</reference>
<reference evidence="4" key="2">
    <citation type="journal article" date="2018" name="BMC Genomics">
        <title>Genomic insights into host adaptation between the wheat stripe rust pathogen (Puccinia striiformis f. sp. tritici) and the barley stripe rust pathogen (Puccinia striiformis f. sp. hordei).</title>
        <authorList>
            <person name="Xia C."/>
            <person name="Wang M."/>
            <person name="Yin C."/>
            <person name="Cornejo O.E."/>
            <person name="Hulbert S.H."/>
            <person name="Chen X."/>
        </authorList>
    </citation>
    <scope>NUCLEOTIDE SEQUENCE [LARGE SCALE GENOMIC DNA]</scope>
    <source>
        <strain evidence="4">93TX-2</strain>
    </source>
</reference>
<evidence type="ECO:0000259" key="2">
    <source>
        <dbReference type="Pfam" id="PF12353"/>
    </source>
</evidence>
<dbReference type="AlphaFoldDB" id="A0A2S4UNG7"/>
<dbReference type="VEuPathDB" id="FungiDB:PSHT_13818"/>
<feature type="region of interest" description="Disordered" evidence="1">
    <location>
        <begin position="296"/>
        <end position="360"/>
    </location>
</feature>
<dbReference type="Proteomes" id="UP000238274">
    <property type="component" value="Unassembled WGS sequence"/>
</dbReference>
<feature type="domain" description="Eukaryotic translation initiation factor 3 subunit G N-terminal" evidence="2">
    <location>
        <begin position="168"/>
        <end position="291"/>
    </location>
</feature>
<accession>A0A2S4UNG7</accession>
<dbReference type="VEuPathDB" id="FungiDB:PSTT_11917"/>
<name>A0A2S4UNG7_9BASI</name>
<evidence type="ECO:0000256" key="1">
    <source>
        <dbReference type="SAM" id="MobiDB-lite"/>
    </source>
</evidence>
<protein>
    <recommendedName>
        <fullName evidence="2">Eukaryotic translation initiation factor 3 subunit G N-terminal domain-containing protein</fullName>
    </recommendedName>
</protein>
<organism evidence="3 4">
    <name type="scientific">Puccinia striiformis</name>
    <dbReference type="NCBI Taxonomy" id="27350"/>
    <lineage>
        <taxon>Eukaryota</taxon>
        <taxon>Fungi</taxon>
        <taxon>Dikarya</taxon>
        <taxon>Basidiomycota</taxon>
        <taxon>Pucciniomycotina</taxon>
        <taxon>Pucciniomycetes</taxon>
        <taxon>Pucciniales</taxon>
        <taxon>Pucciniaceae</taxon>
        <taxon>Puccinia</taxon>
    </lineage>
</organism>
<evidence type="ECO:0000313" key="4">
    <source>
        <dbReference type="Proteomes" id="UP000238274"/>
    </source>
</evidence>
<feature type="compositionally biased region" description="Basic and acidic residues" evidence="1">
    <location>
        <begin position="333"/>
        <end position="350"/>
    </location>
</feature>
<comment type="caution">
    <text evidence="3">The sequence shown here is derived from an EMBL/GenBank/DDBJ whole genome shotgun (WGS) entry which is preliminary data.</text>
</comment>
<dbReference type="CDD" id="cd12933">
    <property type="entry name" value="eIF3G"/>
    <property type="match status" value="1"/>
</dbReference>
<proteinExistence type="predicted"/>
<dbReference type="Pfam" id="PF12353">
    <property type="entry name" value="eIF3g"/>
    <property type="match status" value="1"/>
</dbReference>
<dbReference type="InterPro" id="IPR024675">
    <property type="entry name" value="eIF3g_N"/>
</dbReference>
<keyword evidence="4" id="KW-1185">Reference proteome</keyword>